<dbReference type="OrthoDB" id="1418365at2"/>
<accession>A0A2N3IIH1</accession>
<comment type="caution">
    <text evidence="1">The sequence shown here is derived from an EMBL/GenBank/DDBJ whole genome shotgun (WGS) entry which is preliminary data.</text>
</comment>
<dbReference type="Proteomes" id="UP000233387">
    <property type="component" value="Unassembled WGS sequence"/>
</dbReference>
<reference evidence="1 2" key="1">
    <citation type="submission" date="2017-06" db="EMBL/GenBank/DDBJ databases">
        <title>Raineya orbicola gen. nov., sp. nov. a slightly thermophilic bacterium of the phylum Bacteroidetes and the description of Raineyaceae fam. nov.</title>
        <authorList>
            <person name="Albuquerque L."/>
            <person name="Polonia A.R.M."/>
            <person name="Barroso C."/>
            <person name="Froufe H.J.C."/>
            <person name="Lage O."/>
            <person name="Lobo-Da-Cunha A."/>
            <person name="Egas C."/>
            <person name="Da Costa M.S."/>
        </authorList>
    </citation>
    <scope>NUCLEOTIDE SEQUENCE [LARGE SCALE GENOMIC DNA]</scope>
    <source>
        <strain evidence="1 2">SPSPC-11</strain>
    </source>
</reference>
<organism evidence="1 2">
    <name type="scientific">Raineya orbicola</name>
    <dbReference type="NCBI Taxonomy" id="2016530"/>
    <lineage>
        <taxon>Bacteria</taxon>
        <taxon>Pseudomonadati</taxon>
        <taxon>Bacteroidota</taxon>
        <taxon>Cytophagia</taxon>
        <taxon>Cytophagales</taxon>
        <taxon>Raineyaceae</taxon>
        <taxon>Raineya</taxon>
    </lineage>
</organism>
<name>A0A2N3IIH1_9BACT</name>
<proteinExistence type="predicted"/>
<dbReference type="EMBL" id="NKXO01000011">
    <property type="protein sequence ID" value="PKQ70107.1"/>
    <property type="molecule type" value="Genomic_DNA"/>
</dbReference>
<dbReference type="AlphaFoldDB" id="A0A2N3IIH1"/>
<protein>
    <recommendedName>
        <fullName evidence="3">Transglutaminase-like superfamily</fullName>
    </recommendedName>
</protein>
<evidence type="ECO:0008006" key="3">
    <source>
        <dbReference type="Google" id="ProtNLM"/>
    </source>
</evidence>
<gene>
    <name evidence="1" type="ORF">Rain11_0911</name>
</gene>
<keyword evidence="2" id="KW-1185">Reference proteome</keyword>
<dbReference type="RefSeq" id="WP_133121507.1">
    <property type="nucleotide sequence ID" value="NZ_NKXO01000011.1"/>
</dbReference>
<sequence>MRFLIGILLYVAIFMEAFSQELSWKQLWAFSCNFSSNEQVTNWQKKLEKDAQKLHCKRQRFKDEKAFLKYLFHFLHQKYLKTYDKNASWGHIFQTGTYNCVGGVAVFAYFLEKTGFSYQLYETDNHVFLCVVGEEGEIFMIETTAFFSEGMLSRRENLPQITDFVNLSTISLENLIGIFYYNEAVKAYFQENFIDSVAFANKAYQFYPCLRVKEIFTMSKEKLGKQIAFAPK</sequence>
<evidence type="ECO:0000313" key="1">
    <source>
        <dbReference type="EMBL" id="PKQ70107.1"/>
    </source>
</evidence>
<evidence type="ECO:0000313" key="2">
    <source>
        <dbReference type="Proteomes" id="UP000233387"/>
    </source>
</evidence>